<proteinExistence type="predicted"/>
<dbReference type="Pfam" id="PF21307">
    <property type="entry name" value="Glyco_hydro_95_C"/>
    <property type="match status" value="1"/>
</dbReference>
<dbReference type="InterPro" id="IPR013780">
    <property type="entry name" value="Glyco_hydro_b"/>
</dbReference>
<accession>A0A2X2SL55</accession>
<dbReference type="InterPro" id="IPR049053">
    <property type="entry name" value="AFCA-like_C"/>
</dbReference>
<protein>
    <recommendedName>
        <fullName evidence="1">Alpha fucosidase A-like C-terminal domain-containing protein</fullName>
    </recommendedName>
</protein>
<evidence type="ECO:0000313" key="2">
    <source>
        <dbReference type="EMBL" id="SQA93872.1"/>
    </source>
</evidence>
<dbReference type="Gene3D" id="2.60.40.1180">
    <property type="entry name" value="Golgi alpha-mannosidase II"/>
    <property type="match status" value="1"/>
</dbReference>
<dbReference type="EMBL" id="UAVS01000005">
    <property type="protein sequence ID" value="SQA93872.1"/>
    <property type="molecule type" value="Genomic_DNA"/>
</dbReference>
<evidence type="ECO:0000259" key="1">
    <source>
        <dbReference type="Pfam" id="PF21307"/>
    </source>
</evidence>
<reference evidence="2 3" key="1">
    <citation type="submission" date="2018-06" db="EMBL/GenBank/DDBJ databases">
        <authorList>
            <consortium name="Pathogen Informatics"/>
            <person name="Doyle S."/>
        </authorList>
    </citation>
    <scope>NUCLEOTIDE SEQUENCE [LARGE SCALE GENOMIC DNA]</scope>
    <source>
        <strain evidence="2 3">NCTC11545</strain>
    </source>
</reference>
<gene>
    <name evidence="2" type="ORF">NCTC11545_01251</name>
</gene>
<sequence length="74" mass="8529">MKGMRARNGFEVNFEWQQYKLEKAEITSLNGGECSVLLSANKNVYSKGKMIVKGSNKDKVITFRTEKNKTYNIY</sequence>
<evidence type="ECO:0000313" key="3">
    <source>
        <dbReference type="Proteomes" id="UP000250169"/>
    </source>
</evidence>
<organism evidence="2 3">
    <name type="scientific">Capnocytophaga ochracea</name>
    <dbReference type="NCBI Taxonomy" id="1018"/>
    <lineage>
        <taxon>Bacteria</taxon>
        <taxon>Pseudomonadati</taxon>
        <taxon>Bacteroidota</taxon>
        <taxon>Flavobacteriia</taxon>
        <taxon>Flavobacteriales</taxon>
        <taxon>Flavobacteriaceae</taxon>
        <taxon>Capnocytophaga</taxon>
    </lineage>
</organism>
<dbReference type="RefSeq" id="WP_353954077.1">
    <property type="nucleotide sequence ID" value="NZ_UAVS01000005.1"/>
</dbReference>
<dbReference type="AlphaFoldDB" id="A0A2X2SL55"/>
<dbReference type="Proteomes" id="UP000250169">
    <property type="component" value="Unassembled WGS sequence"/>
</dbReference>
<feature type="domain" description="Alpha fucosidase A-like C-terminal" evidence="1">
    <location>
        <begin position="1"/>
        <end position="73"/>
    </location>
</feature>
<name>A0A2X2SL55_CAPOC</name>